<evidence type="ECO:0000259" key="19">
    <source>
        <dbReference type="Pfam" id="PF08033"/>
    </source>
</evidence>
<dbReference type="FunFam" id="3.40.20.10:FF:000041">
    <property type="entry name" value="Protein transport protein SEC23"/>
    <property type="match status" value="1"/>
</dbReference>
<reference evidence="20" key="1">
    <citation type="submission" date="2021-09" db="EMBL/GenBank/DDBJ databases">
        <authorList>
            <consortium name="AG Swart"/>
            <person name="Singh M."/>
            <person name="Singh A."/>
            <person name="Seah K."/>
            <person name="Emmerich C."/>
        </authorList>
    </citation>
    <scope>NUCLEOTIDE SEQUENCE</scope>
    <source>
        <strain evidence="20">ATCC30299</strain>
    </source>
</reference>
<dbReference type="Pfam" id="PF04810">
    <property type="entry name" value="zf-Sec23_Sec24"/>
    <property type="match status" value="1"/>
</dbReference>
<evidence type="ECO:0000256" key="8">
    <source>
        <dbReference type="ARBA" id="ARBA00022892"/>
    </source>
</evidence>
<evidence type="ECO:0000313" key="21">
    <source>
        <dbReference type="Proteomes" id="UP001162131"/>
    </source>
</evidence>
<dbReference type="Gene3D" id="1.20.120.730">
    <property type="entry name" value="Sec23/Sec24 helical domain"/>
    <property type="match status" value="1"/>
</dbReference>
<dbReference type="FunFam" id="2.30.30.380:FF:000001">
    <property type="entry name" value="Protein transport protein SEC23"/>
    <property type="match status" value="1"/>
</dbReference>
<evidence type="ECO:0000259" key="17">
    <source>
        <dbReference type="Pfam" id="PF04811"/>
    </source>
</evidence>
<dbReference type="InterPro" id="IPR006900">
    <property type="entry name" value="Sec23/24_helical_dom"/>
</dbReference>
<dbReference type="GO" id="GO:0030127">
    <property type="term" value="C:COPII vesicle coat"/>
    <property type="evidence" value="ECO:0007669"/>
    <property type="project" value="InterPro"/>
</dbReference>
<keyword evidence="8 14" id="KW-0931">ER-Golgi transport</keyword>
<dbReference type="GO" id="GO:0090110">
    <property type="term" value="P:COPII-coated vesicle cargo loading"/>
    <property type="evidence" value="ECO:0007669"/>
    <property type="project" value="TreeGrafter"/>
</dbReference>
<accession>A0AAU9JTJ8</accession>
<dbReference type="InterPro" id="IPR036174">
    <property type="entry name" value="Znf_Sec23_Sec24_sf"/>
</dbReference>
<organism evidence="20 21">
    <name type="scientific">Blepharisma stoltei</name>
    <dbReference type="NCBI Taxonomy" id="1481888"/>
    <lineage>
        <taxon>Eukaryota</taxon>
        <taxon>Sar</taxon>
        <taxon>Alveolata</taxon>
        <taxon>Ciliophora</taxon>
        <taxon>Postciliodesmatophora</taxon>
        <taxon>Heterotrichea</taxon>
        <taxon>Heterotrichida</taxon>
        <taxon>Blepharismidae</taxon>
        <taxon>Blepharisma</taxon>
    </lineage>
</organism>
<evidence type="ECO:0000256" key="2">
    <source>
        <dbReference type="ARBA" id="ARBA00009210"/>
    </source>
</evidence>
<dbReference type="GO" id="GO:0000139">
    <property type="term" value="C:Golgi membrane"/>
    <property type="evidence" value="ECO:0007669"/>
    <property type="project" value="UniProtKB-SubCell"/>
</dbReference>
<evidence type="ECO:0000259" key="18">
    <source>
        <dbReference type="Pfam" id="PF04815"/>
    </source>
</evidence>
<dbReference type="SUPFAM" id="SSF82754">
    <property type="entry name" value="C-terminal, gelsolin-like domain of Sec23/24"/>
    <property type="match status" value="1"/>
</dbReference>
<sequence length="733" mass="82801">MGDDFYALEEKDGIRCTWKNWPNSKTIATRNVIPIVVLYTPRKSIERLTLVEYEPVFCSKCRCALNPFTSVDYISKAWLCSICLNRNIFPQVYKNYISETNLPSELTPQCSTMEYILPHQVSSPPIFMLVVDTCCSKPELESLKLSLLQVLNTLPSDVLVGLISIGKNALVYNLGWMEGTRSFSFKGDKRYNTQEVKDRLGILNARGPIPDEKRVVVPLGDCEFAITIAIQELKRDPWPVAAGTRALRCTGTALSLAINSLEILHPNQGSRILVFSGGACTMGPGTIVSPDLDEPIRTYFDIKNDTAKYVKTAKQFYDELASQAGNNGHVIDIFSCSIDQIGLMEMRALSEKTGGYIVFSDSFETDVFKKSLQSMFNREETGALKMGFNANIQVFCSPDLKLSAVLGPGNSLSKRPPENNSDPNKRTYLASIDFNTTLAYYWDLAGNELERGRKYEVIQFQTNYQHSSGRLRMRVTTVKFPVADPHVMSHFISGFDQETSAVAVARWAVHKSEVEPTKEVIAWIDRTLVRLIKMFAVYQANAIHTFQLCREFSLFPQFMFYLRRSQLLQTFNVSPDESAYYQTIMQRENVINSLLMIQPALLSYSFDSPQAQPVLLDIASLKSDVILLLDTFFTVLIWHGETIASWKKQGYQEKEEYENFKTLLELPVEDALSIVQDRFPVPRFIETEHGKGHERVLKAKVNPSGGVESGNYFSEAVSLKVFTDSLVQYVIKP</sequence>
<dbReference type="InterPro" id="IPR036465">
    <property type="entry name" value="vWFA_dom_sf"/>
</dbReference>
<dbReference type="GO" id="GO:0005789">
    <property type="term" value="C:endoplasmic reticulum membrane"/>
    <property type="evidence" value="ECO:0007669"/>
    <property type="project" value="UniProtKB-SubCell"/>
</dbReference>
<dbReference type="SUPFAM" id="SSF53300">
    <property type="entry name" value="vWA-like"/>
    <property type="match status" value="1"/>
</dbReference>
<keyword evidence="10" id="KW-0333">Golgi apparatus</keyword>
<keyword evidence="21" id="KW-1185">Reference proteome</keyword>
<comment type="caution">
    <text evidence="20">The sequence shown here is derived from an EMBL/GenBank/DDBJ whole genome shotgun (WGS) entry which is preliminary data.</text>
</comment>
<dbReference type="Proteomes" id="UP001162131">
    <property type="component" value="Unassembled WGS sequence"/>
</dbReference>
<evidence type="ECO:0000256" key="1">
    <source>
        <dbReference type="ARBA" id="ARBA00004255"/>
    </source>
</evidence>
<dbReference type="InterPro" id="IPR006896">
    <property type="entry name" value="Sec23/24_trunk_dom"/>
</dbReference>
<dbReference type="SUPFAM" id="SSF81811">
    <property type="entry name" value="Helical domain of Sec23/24"/>
    <property type="match status" value="1"/>
</dbReference>
<evidence type="ECO:0000256" key="7">
    <source>
        <dbReference type="ARBA" id="ARBA00022833"/>
    </source>
</evidence>
<feature type="domain" description="Sec23/Sec24 helical" evidence="18">
    <location>
        <begin position="496"/>
        <end position="594"/>
    </location>
</feature>
<keyword evidence="9 14" id="KW-0653">Protein transport</keyword>
<dbReference type="GO" id="GO:0006886">
    <property type="term" value="P:intracellular protein transport"/>
    <property type="evidence" value="ECO:0007669"/>
    <property type="project" value="InterPro"/>
</dbReference>
<evidence type="ECO:0000256" key="6">
    <source>
        <dbReference type="ARBA" id="ARBA00022824"/>
    </source>
</evidence>
<dbReference type="InterPro" id="IPR036180">
    <property type="entry name" value="Gelsolin-like_dom_sf"/>
</dbReference>
<keyword evidence="14" id="KW-0963">Cytoplasm</keyword>
<dbReference type="Gene3D" id="3.40.50.410">
    <property type="entry name" value="von Willebrand factor, type A domain"/>
    <property type="match status" value="1"/>
</dbReference>
<dbReference type="Gene3D" id="2.30.30.380">
    <property type="entry name" value="Zn-finger domain of Sec23/24"/>
    <property type="match status" value="1"/>
</dbReference>
<dbReference type="Gene3D" id="3.40.20.10">
    <property type="entry name" value="Severin"/>
    <property type="match status" value="1"/>
</dbReference>
<dbReference type="Pfam" id="PF04811">
    <property type="entry name" value="Sec23_trunk"/>
    <property type="match status" value="1"/>
</dbReference>
<evidence type="ECO:0000256" key="12">
    <source>
        <dbReference type="ARBA" id="ARBA00023329"/>
    </source>
</evidence>
<proteinExistence type="inferred from homology"/>
<evidence type="ECO:0000256" key="14">
    <source>
        <dbReference type="RuleBase" id="RU365030"/>
    </source>
</evidence>
<gene>
    <name evidence="20" type="ORF">BSTOLATCC_MIC47779</name>
</gene>
<dbReference type="Pfam" id="PF04815">
    <property type="entry name" value="Sec23_helical"/>
    <property type="match status" value="1"/>
</dbReference>
<evidence type="ECO:0000256" key="3">
    <source>
        <dbReference type="ARBA" id="ARBA00021212"/>
    </source>
</evidence>
<keyword evidence="12 14" id="KW-0968">Cytoplasmic vesicle</keyword>
<evidence type="ECO:0000256" key="9">
    <source>
        <dbReference type="ARBA" id="ARBA00022927"/>
    </source>
</evidence>
<comment type="subcellular location">
    <subcellularLocation>
        <location evidence="14">Cytoplasmic vesicle</location>
        <location evidence="14">COPII-coated vesicle membrane</location>
        <topology evidence="14">Peripheral membrane protein</topology>
        <orientation evidence="14">Cytoplasmic side</orientation>
    </subcellularLocation>
    <subcellularLocation>
        <location evidence="14">Endoplasmic reticulum membrane</location>
        <topology evidence="14">Peripheral membrane protein</topology>
        <orientation evidence="14">Cytoplasmic side</orientation>
    </subcellularLocation>
    <subcellularLocation>
        <location evidence="1">Golgi apparatus membrane</location>
        <topology evidence="1">Peripheral membrane protein</topology>
        <orientation evidence="1">Cytoplasmic side</orientation>
    </subcellularLocation>
</comment>
<keyword evidence="7 14" id="KW-0862">Zinc</keyword>
<dbReference type="PANTHER" id="PTHR11141">
    <property type="entry name" value="PROTEIN TRANSPORT PROTEIN SEC23"/>
    <property type="match status" value="1"/>
</dbReference>
<evidence type="ECO:0000256" key="5">
    <source>
        <dbReference type="ARBA" id="ARBA00022723"/>
    </source>
</evidence>
<dbReference type="SUPFAM" id="SSF82919">
    <property type="entry name" value="Zn-finger domain of Sec23/24"/>
    <property type="match status" value="1"/>
</dbReference>
<dbReference type="PANTHER" id="PTHR11141:SF0">
    <property type="entry name" value="PROTEIN TRANSPORT PROTEIN SEC23"/>
    <property type="match status" value="1"/>
</dbReference>
<comment type="similarity">
    <text evidence="2 14">Belongs to the SEC23/SEC24 family. SEC23 subfamily.</text>
</comment>
<evidence type="ECO:0000256" key="13">
    <source>
        <dbReference type="ARBA" id="ARBA00025471"/>
    </source>
</evidence>
<dbReference type="InterPro" id="IPR006895">
    <property type="entry name" value="Znf_Sec23_Sec24"/>
</dbReference>
<evidence type="ECO:0000256" key="10">
    <source>
        <dbReference type="ARBA" id="ARBA00023034"/>
    </source>
</evidence>
<evidence type="ECO:0000313" key="20">
    <source>
        <dbReference type="EMBL" id="CAG9328940.1"/>
    </source>
</evidence>
<keyword evidence="5 14" id="KW-0479">Metal-binding</keyword>
<dbReference type="GO" id="GO:0008270">
    <property type="term" value="F:zinc ion binding"/>
    <property type="evidence" value="ECO:0007669"/>
    <property type="project" value="InterPro"/>
</dbReference>
<keyword evidence="11 14" id="KW-0472">Membrane</keyword>
<evidence type="ECO:0000256" key="11">
    <source>
        <dbReference type="ARBA" id="ARBA00023136"/>
    </source>
</evidence>
<dbReference type="InterPro" id="IPR036175">
    <property type="entry name" value="Sec23/24_helical_dom_sf"/>
</dbReference>
<evidence type="ECO:0000259" key="15">
    <source>
        <dbReference type="Pfam" id="PF00626"/>
    </source>
</evidence>
<name>A0AAU9JTJ8_9CILI</name>
<dbReference type="InterPro" id="IPR029006">
    <property type="entry name" value="ADF-H/Gelsolin-like_dom_sf"/>
</dbReference>
<evidence type="ECO:0000259" key="16">
    <source>
        <dbReference type="Pfam" id="PF04810"/>
    </source>
</evidence>
<feature type="domain" description="Zinc finger Sec23/Sec24-type" evidence="16">
    <location>
        <begin position="55"/>
        <end position="93"/>
    </location>
</feature>
<feature type="domain" description="Sec23/Sec24 trunk" evidence="17">
    <location>
        <begin position="123"/>
        <end position="375"/>
    </location>
</feature>
<comment type="function">
    <text evidence="13 14">Component of the coat protein complex II (COPII) which promotes the formation of transport vesicles from the endoplasmic reticulum (ER). The coat has two main functions, the physical deformation of the endoplasmic reticulum membrane into vesicles and the selection of cargo molecules.</text>
</comment>
<dbReference type="InterPro" id="IPR037364">
    <property type="entry name" value="Sec23"/>
</dbReference>
<protein>
    <recommendedName>
        <fullName evidence="3 14">Protein transport protein SEC23</fullName>
    </recommendedName>
</protein>
<dbReference type="EMBL" id="CAJZBQ010000047">
    <property type="protein sequence ID" value="CAG9328940.1"/>
    <property type="molecule type" value="Genomic_DNA"/>
</dbReference>
<dbReference type="FunFam" id="3.40.50.410:FF:000043">
    <property type="entry name" value="Protein transport protein SEC23"/>
    <property type="match status" value="1"/>
</dbReference>
<evidence type="ECO:0000256" key="4">
    <source>
        <dbReference type="ARBA" id="ARBA00022448"/>
    </source>
</evidence>
<feature type="domain" description="Sec23/Sec24 beta-sandwich" evidence="19">
    <location>
        <begin position="387"/>
        <end position="483"/>
    </location>
</feature>
<keyword evidence="6 14" id="KW-0256">Endoplasmic reticulum</keyword>
<dbReference type="InterPro" id="IPR007123">
    <property type="entry name" value="Gelsolin-like_dom"/>
</dbReference>
<dbReference type="InterPro" id="IPR012990">
    <property type="entry name" value="Beta-sandwich_Sec23_24"/>
</dbReference>
<dbReference type="Pfam" id="PF00626">
    <property type="entry name" value="Gelsolin"/>
    <property type="match status" value="1"/>
</dbReference>
<dbReference type="Pfam" id="PF08033">
    <property type="entry name" value="Sec23_BS"/>
    <property type="match status" value="1"/>
</dbReference>
<keyword evidence="4 14" id="KW-0813">Transport</keyword>
<dbReference type="SUPFAM" id="SSF81995">
    <property type="entry name" value="beta-sandwich domain of Sec23/24"/>
    <property type="match status" value="1"/>
</dbReference>
<dbReference type="GO" id="GO:0070971">
    <property type="term" value="C:endoplasmic reticulum exit site"/>
    <property type="evidence" value="ECO:0007669"/>
    <property type="project" value="TreeGrafter"/>
</dbReference>
<dbReference type="GO" id="GO:0005096">
    <property type="term" value="F:GTPase activator activity"/>
    <property type="evidence" value="ECO:0007669"/>
    <property type="project" value="TreeGrafter"/>
</dbReference>
<dbReference type="AlphaFoldDB" id="A0AAU9JTJ8"/>
<dbReference type="Gene3D" id="2.60.40.1670">
    <property type="entry name" value="beta-sandwich domain of Sec23/24"/>
    <property type="match status" value="1"/>
</dbReference>
<feature type="domain" description="Gelsolin-like" evidence="15">
    <location>
        <begin position="608"/>
        <end position="695"/>
    </location>
</feature>